<accession>A0A2P2NQT3</accession>
<evidence type="ECO:0000313" key="2">
    <source>
        <dbReference type="EMBL" id="MBX44760.1"/>
    </source>
</evidence>
<name>A0A2P2NQT3_RHIMU</name>
<keyword evidence="1" id="KW-1133">Transmembrane helix</keyword>
<sequence>MASPSFLSYPLFFGFMFSYVLPLLVSVPM</sequence>
<keyword evidence="1" id="KW-0812">Transmembrane</keyword>
<reference evidence="2" key="1">
    <citation type="submission" date="2018-02" db="EMBL/GenBank/DDBJ databases">
        <title>Rhizophora mucronata_Transcriptome.</title>
        <authorList>
            <person name="Meera S.P."/>
            <person name="Sreeshan A."/>
            <person name="Augustine A."/>
        </authorList>
    </citation>
    <scope>NUCLEOTIDE SEQUENCE</scope>
    <source>
        <tissue evidence="2">Leaf</tissue>
    </source>
</reference>
<feature type="transmembrane region" description="Helical" evidence="1">
    <location>
        <begin position="6"/>
        <end position="27"/>
    </location>
</feature>
<organism evidence="2">
    <name type="scientific">Rhizophora mucronata</name>
    <name type="common">Asiatic mangrove</name>
    <dbReference type="NCBI Taxonomy" id="61149"/>
    <lineage>
        <taxon>Eukaryota</taxon>
        <taxon>Viridiplantae</taxon>
        <taxon>Streptophyta</taxon>
        <taxon>Embryophyta</taxon>
        <taxon>Tracheophyta</taxon>
        <taxon>Spermatophyta</taxon>
        <taxon>Magnoliopsida</taxon>
        <taxon>eudicotyledons</taxon>
        <taxon>Gunneridae</taxon>
        <taxon>Pentapetalae</taxon>
        <taxon>rosids</taxon>
        <taxon>fabids</taxon>
        <taxon>Malpighiales</taxon>
        <taxon>Rhizophoraceae</taxon>
        <taxon>Rhizophora</taxon>
    </lineage>
</organism>
<dbReference type="EMBL" id="GGEC01064276">
    <property type="protein sequence ID" value="MBX44760.1"/>
    <property type="molecule type" value="Transcribed_RNA"/>
</dbReference>
<dbReference type="AlphaFoldDB" id="A0A2P2NQT3"/>
<evidence type="ECO:0000256" key="1">
    <source>
        <dbReference type="SAM" id="Phobius"/>
    </source>
</evidence>
<proteinExistence type="predicted"/>
<keyword evidence="1" id="KW-0472">Membrane</keyword>
<protein>
    <submittedName>
        <fullName evidence="2">Uncharacterized protein</fullName>
    </submittedName>
</protein>